<dbReference type="KEGG" id="hni:W911_14460"/>
<sequence length="546" mass="58309">MAMYNWTQEAVARNLPVAALFSRAPIAIGLAFVASYVLVDWLGDLSHVAAIGVTPWNPATGLSFALVLLLGREYIPWLFIAPFVSGMVVPSEPLPLDVNLLGATLMGLGYGSATALLTLPKLRFDRTLSTRRALMLLIPVAAVSTALVAVAYVALLAASSLIAAEDVVPTGLQWWIGNMIGVTVVTPFLLILFTRRRLLVPSIELAVLVLALAATVAAVFGLSDTFRFKQFYLFFLPVMWTAVRFGLEGVTAGLVLTQIGLMSAMQYSGVETSDITSYQALMIVLALTGLTIGAVVNEQLRTQAQLRQNQEALERAARLDTMGAFAAVLAHEINQPLTAIANYTRLVKMAVNKEPTDNVTAREAAEHAVAQVDRAAEVVRRLRDFIRMGTNEMVPQSCVELVREAISHCRFDSATSNVEVETRIARNLPPIVCDGLQIQQVLINLIRNAAESINAGGRPDGRILVSANLVESGRVIVKVEDNGPGFDPDILARAVAPFATTKSEGLGLGLALAHSTAESHGGQLSVENTGSGAAVSFTLPTTVTGT</sequence>
<feature type="domain" description="Histidine kinase" evidence="10">
    <location>
        <begin position="328"/>
        <end position="543"/>
    </location>
</feature>
<dbReference type="HOGENOM" id="CLU_026284_0_0_5"/>
<dbReference type="PANTHER" id="PTHR43065:SF42">
    <property type="entry name" value="TWO-COMPONENT SENSOR PPRA"/>
    <property type="match status" value="1"/>
</dbReference>
<evidence type="ECO:0000313" key="11">
    <source>
        <dbReference type="EMBL" id="AHB50336.1"/>
    </source>
</evidence>
<organism evidence="11 12">
    <name type="scientific">Hyphomicrobium nitrativorans NL23</name>
    <dbReference type="NCBI Taxonomy" id="1029756"/>
    <lineage>
        <taxon>Bacteria</taxon>
        <taxon>Pseudomonadati</taxon>
        <taxon>Pseudomonadota</taxon>
        <taxon>Alphaproteobacteria</taxon>
        <taxon>Hyphomicrobiales</taxon>
        <taxon>Hyphomicrobiaceae</taxon>
        <taxon>Hyphomicrobium</taxon>
    </lineage>
</organism>
<gene>
    <name evidence="11" type="ORF">W911_14460</name>
</gene>
<evidence type="ECO:0000256" key="6">
    <source>
        <dbReference type="ARBA" id="ARBA00022692"/>
    </source>
</evidence>
<feature type="transmembrane region" description="Helical" evidence="9">
    <location>
        <begin position="20"/>
        <end position="39"/>
    </location>
</feature>
<dbReference type="SMART" id="SM00387">
    <property type="entry name" value="HATPase_c"/>
    <property type="match status" value="1"/>
</dbReference>
<feature type="transmembrane region" description="Helical" evidence="9">
    <location>
        <begin position="174"/>
        <end position="193"/>
    </location>
</feature>
<dbReference type="PANTHER" id="PTHR43065">
    <property type="entry name" value="SENSOR HISTIDINE KINASE"/>
    <property type="match status" value="1"/>
</dbReference>
<dbReference type="InterPro" id="IPR036097">
    <property type="entry name" value="HisK_dim/P_sf"/>
</dbReference>
<dbReference type="AlphaFoldDB" id="V5SHK7"/>
<dbReference type="Proteomes" id="UP000018542">
    <property type="component" value="Chromosome"/>
</dbReference>
<dbReference type="PROSITE" id="PS50109">
    <property type="entry name" value="HIS_KIN"/>
    <property type="match status" value="1"/>
</dbReference>
<keyword evidence="7 9" id="KW-1133">Transmembrane helix</keyword>
<keyword evidence="12" id="KW-1185">Reference proteome</keyword>
<protein>
    <recommendedName>
        <fullName evidence="3">histidine kinase</fullName>
        <ecNumber evidence="3">2.7.13.3</ecNumber>
    </recommendedName>
</protein>
<keyword evidence="5" id="KW-0597">Phosphoprotein</keyword>
<dbReference type="InterPro" id="IPR003661">
    <property type="entry name" value="HisK_dim/P_dom"/>
</dbReference>
<feature type="transmembrane region" description="Helical" evidence="9">
    <location>
        <begin position="234"/>
        <end position="257"/>
    </location>
</feature>
<dbReference type="InterPro" id="IPR036890">
    <property type="entry name" value="HATPase_C_sf"/>
</dbReference>
<name>V5SHK7_9HYPH</name>
<dbReference type="PRINTS" id="PR00344">
    <property type="entry name" value="BCTRLSENSOR"/>
</dbReference>
<dbReference type="SUPFAM" id="SSF55874">
    <property type="entry name" value="ATPase domain of HSP90 chaperone/DNA topoisomerase II/histidine kinase"/>
    <property type="match status" value="1"/>
</dbReference>
<evidence type="ECO:0000259" key="10">
    <source>
        <dbReference type="PROSITE" id="PS50109"/>
    </source>
</evidence>
<dbReference type="Pfam" id="PF05231">
    <property type="entry name" value="MASE1"/>
    <property type="match status" value="1"/>
</dbReference>
<evidence type="ECO:0000256" key="8">
    <source>
        <dbReference type="ARBA" id="ARBA00023136"/>
    </source>
</evidence>
<dbReference type="EC" id="2.7.13.3" evidence="3"/>
<dbReference type="GO" id="GO:0000155">
    <property type="term" value="F:phosphorelay sensor kinase activity"/>
    <property type="evidence" value="ECO:0007669"/>
    <property type="project" value="InterPro"/>
</dbReference>
<dbReference type="InterPro" id="IPR007895">
    <property type="entry name" value="MASE1"/>
</dbReference>
<evidence type="ECO:0000256" key="3">
    <source>
        <dbReference type="ARBA" id="ARBA00012438"/>
    </source>
</evidence>
<dbReference type="SMART" id="SM00388">
    <property type="entry name" value="HisKA"/>
    <property type="match status" value="1"/>
</dbReference>
<keyword evidence="4" id="KW-1003">Cell membrane</keyword>
<dbReference type="EMBL" id="CP006912">
    <property type="protein sequence ID" value="AHB50336.1"/>
    <property type="molecule type" value="Genomic_DNA"/>
</dbReference>
<feature type="transmembrane region" description="Helical" evidence="9">
    <location>
        <begin position="278"/>
        <end position="296"/>
    </location>
</feature>
<dbReference type="InterPro" id="IPR004358">
    <property type="entry name" value="Sig_transdc_His_kin-like_C"/>
</dbReference>
<dbReference type="Pfam" id="PF00512">
    <property type="entry name" value="HisKA"/>
    <property type="match status" value="1"/>
</dbReference>
<dbReference type="InterPro" id="IPR003594">
    <property type="entry name" value="HATPase_dom"/>
</dbReference>
<evidence type="ECO:0000256" key="5">
    <source>
        <dbReference type="ARBA" id="ARBA00022553"/>
    </source>
</evidence>
<evidence type="ECO:0000256" key="7">
    <source>
        <dbReference type="ARBA" id="ARBA00022989"/>
    </source>
</evidence>
<evidence type="ECO:0000256" key="1">
    <source>
        <dbReference type="ARBA" id="ARBA00000085"/>
    </source>
</evidence>
<dbReference type="Pfam" id="PF02518">
    <property type="entry name" value="HATPase_c"/>
    <property type="match status" value="1"/>
</dbReference>
<proteinExistence type="predicted"/>
<dbReference type="STRING" id="1029756.W911_14460"/>
<evidence type="ECO:0000256" key="2">
    <source>
        <dbReference type="ARBA" id="ARBA00004651"/>
    </source>
</evidence>
<feature type="transmembrane region" description="Helical" evidence="9">
    <location>
        <begin position="134"/>
        <end position="162"/>
    </location>
</feature>
<comment type="subcellular location">
    <subcellularLocation>
        <location evidence="2">Cell membrane</location>
        <topology evidence="2">Multi-pass membrane protein</topology>
    </subcellularLocation>
</comment>
<feature type="transmembrane region" description="Helical" evidence="9">
    <location>
        <begin position="205"/>
        <end position="222"/>
    </location>
</feature>
<feature type="transmembrane region" description="Helical" evidence="9">
    <location>
        <begin position="100"/>
        <end position="122"/>
    </location>
</feature>
<accession>V5SHK7</accession>
<dbReference type="Gene3D" id="1.10.287.130">
    <property type="match status" value="1"/>
</dbReference>
<keyword evidence="6 9" id="KW-0812">Transmembrane</keyword>
<dbReference type="SUPFAM" id="SSF47384">
    <property type="entry name" value="Homodimeric domain of signal transducing histidine kinase"/>
    <property type="match status" value="1"/>
</dbReference>
<dbReference type="InterPro" id="IPR005467">
    <property type="entry name" value="His_kinase_dom"/>
</dbReference>
<dbReference type="PATRIC" id="fig|1029756.8.peg.3010"/>
<dbReference type="GO" id="GO:0005886">
    <property type="term" value="C:plasma membrane"/>
    <property type="evidence" value="ECO:0007669"/>
    <property type="project" value="UniProtKB-SubCell"/>
</dbReference>
<reference evidence="11 12" key="1">
    <citation type="journal article" date="2014" name="Genome Announc.">
        <title>Complete Genome Sequence of Hyphomicrobium nitrativorans Strain NL23, a Denitrifying Bacterium Isolated from Biofilm of a Methanol-Fed Denitrification System Treating Seawater at the Montreal Biodome.</title>
        <authorList>
            <person name="Martineau C."/>
            <person name="Villeneuve C."/>
            <person name="Mauffrey F."/>
            <person name="Villemur R."/>
        </authorList>
    </citation>
    <scope>NUCLEOTIDE SEQUENCE [LARGE SCALE GENOMIC DNA]</scope>
    <source>
        <strain evidence="11">NL23</strain>
    </source>
</reference>
<keyword evidence="8 9" id="KW-0472">Membrane</keyword>
<dbReference type="CDD" id="cd00082">
    <property type="entry name" value="HisKA"/>
    <property type="match status" value="1"/>
</dbReference>
<evidence type="ECO:0000313" key="12">
    <source>
        <dbReference type="Proteomes" id="UP000018542"/>
    </source>
</evidence>
<dbReference type="Gene3D" id="3.30.565.10">
    <property type="entry name" value="Histidine kinase-like ATPase, C-terminal domain"/>
    <property type="match status" value="1"/>
</dbReference>
<evidence type="ECO:0000256" key="9">
    <source>
        <dbReference type="SAM" id="Phobius"/>
    </source>
</evidence>
<comment type="catalytic activity">
    <reaction evidence="1">
        <text>ATP + protein L-histidine = ADP + protein N-phospho-L-histidine.</text>
        <dbReference type="EC" id="2.7.13.3"/>
    </reaction>
</comment>
<evidence type="ECO:0000256" key="4">
    <source>
        <dbReference type="ARBA" id="ARBA00022475"/>
    </source>
</evidence>